<evidence type="ECO:0000256" key="7">
    <source>
        <dbReference type="ARBA" id="ARBA00035167"/>
    </source>
</evidence>
<dbReference type="Gene3D" id="1.10.287.1480">
    <property type="match status" value="1"/>
</dbReference>
<evidence type="ECO:0000256" key="2">
    <source>
        <dbReference type="ARBA" id="ARBA00009083"/>
    </source>
</evidence>
<evidence type="ECO:0000256" key="6">
    <source>
        <dbReference type="ARBA" id="ARBA00023274"/>
    </source>
</evidence>
<comment type="caution">
    <text evidence="10">The sequence shown here is derived from an EMBL/GenBank/DDBJ whole genome shotgun (WGS) entry which is preliminary data.</text>
</comment>
<dbReference type="GO" id="GO:0006412">
    <property type="term" value="P:translation"/>
    <property type="evidence" value="ECO:0007669"/>
    <property type="project" value="UniProtKB-UniRule"/>
</dbReference>
<dbReference type="GO" id="GO:0005737">
    <property type="term" value="C:cytoplasm"/>
    <property type="evidence" value="ECO:0007669"/>
    <property type="project" value="UniProtKB-ARBA"/>
</dbReference>
<comment type="subunit">
    <text evidence="8 9">Part of the 30S ribosomal subunit. Contacts proteins S3 and S10.</text>
</comment>
<dbReference type="PANTHER" id="PTHR19836:SF23">
    <property type="entry name" value="SMALL RIBOSOMAL SUBUNIT PROTEIN US14A"/>
    <property type="match status" value="1"/>
</dbReference>
<evidence type="ECO:0000256" key="8">
    <source>
        <dbReference type="ARBA" id="ARBA00047110"/>
    </source>
</evidence>
<name>A0A0A6UTR1_ACTUT</name>
<comment type="function">
    <text evidence="1 9">Binds 16S rRNA, required for the assembly of 30S particles and may also be responsible for determining the conformation of the 16S rRNA at the A site.</text>
</comment>
<dbReference type="RefSeq" id="WP_043523621.1">
    <property type="nucleotide sequence ID" value="NZ_BAABKU010000026.1"/>
</dbReference>
<keyword evidence="11" id="KW-1185">Reference proteome</keyword>
<dbReference type="FunFam" id="1.10.287.1480:FF:000001">
    <property type="entry name" value="30S ribosomal protein S14"/>
    <property type="match status" value="1"/>
</dbReference>
<organism evidence="10 11">
    <name type="scientific">Actinoplanes utahensis</name>
    <dbReference type="NCBI Taxonomy" id="1869"/>
    <lineage>
        <taxon>Bacteria</taxon>
        <taxon>Bacillati</taxon>
        <taxon>Actinomycetota</taxon>
        <taxon>Actinomycetes</taxon>
        <taxon>Micromonosporales</taxon>
        <taxon>Micromonosporaceae</taxon>
        <taxon>Actinoplanes</taxon>
    </lineage>
</organism>
<evidence type="ECO:0000313" key="10">
    <source>
        <dbReference type="EMBL" id="KHD77819.1"/>
    </source>
</evidence>
<gene>
    <name evidence="9" type="primary">rpsN</name>
    <name evidence="10" type="ORF">MB27_08470</name>
</gene>
<dbReference type="HAMAP" id="MF_00537">
    <property type="entry name" value="Ribosomal_uS14_1"/>
    <property type="match status" value="1"/>
</dbReference>
<keyword evidence="5 9" id="KW-0689">Ribosomal protein</keyword>
<evidence type="ECO:0000256" key="4">
    <source>
        <dbReference type="ARBA" id="ARBA00022884"/>
    </source>
</evidence>
<sequence>MARLSLTLREKRRAELAERYAERRAALKRAISAPSTDPEERAAAVRALASLPRDSSRCRQRSRDQIDGRPRGVLTRFGLSRVRFRGLAHRGELPGVRKASW</sequence>
<protein>
    <recommendedName>
        <fullName evidence="7 9">Small ribosomal subunit protein uS14</fullName>
    </recommendedName>
</protein>
<proteinExistence type="inferred from homology"/>
<dbReference type="eggNOG" id="COG0199">
    <property type="taxonomic scope" value="Bacteria"/>
</dbReference>
<dbReference type="Pfam" id="PF00253">
    <property type="entry name" value="Ribosomal_S14"/>
    <property type="match status" value="1"/>
</dbReference>
<dbReference type="OrthoDB" id="9810484at2"/>
<evidence type="ECO:0000256" key="5">
    <source>
        <dbReference type="ARBA" id="ARBA00022980"/>
    </source>
</evidence>
<dbReference type="Proteomes" id="UP000054537">
    <property type="component" value="Unassembled WGS sequence"/>
</dbReference>
<dbReference type="NCBIfam" id="NF006477">
    <property type="entry name" value="PRK08881.1"/>
    <property type="match status" value="1"/>
</dbReference>
<reference evidence="10 11" key="1">
    <citation type="submission" date="2014-10" db="EMBL/GenBank/DDBJ databases">
        <title>Draft genome sequence of Actinoplanes utahensis NRRL 12052.</title>
        <authorList>
            <person name="Velasco-Bucheli B."/>
            <person name="del Cerro C."/>
            <person name="Hormigo D."/>
            <person name="Garcia J.L."/>
            <person name="Acebal C."/>
            <person name="Arroyo M."/>
            <person name="de la Mata I."/>
        </authorList>
    </citation>
    <scope>NUCLEOTIDE SEQUENCE [LARGE SCALE GENOMIC DNA]</scope>
    <source>
        <strain evidence="10 11">NRRL 12052</strain>
    </source>
</reference>
<evidence type="ECO:0000256" key="1">
    <source>
        <dbReference type="ARBA" id="ARBA00003686"/>
    </source>
</evidence>
<dbReference type="GO" id="GO:0019843">
    <property type="term" value="F:rRNA binding"/>
    <property type="evidence" value="ECO:0007669"/>
    <property type="project" value="UniProtKB-UniRule"/>
</dbReference>
<evidence type="ECO:0000256" key="3">
    <source>
        <dbReference type="ARBA" id="ARBA00022730"/>
    </source>
</evidence>
<dbReference type="EMBL" id="JRTT01000008">
    <property type="protein sequence ID" value="KHD77819.1"/>
    <property type="molecule type" value="Genomic_DNA"/>
</dbReference>
<dbReference type="AlphaFoldDB" id="A0A0A6UTR1"/>
<dbReference type="SUPFAM" id="SSF57716">
    <property type="entry name" value="Glucocorticoid receptor-like (DNA-binding domain)"/>
    <property type="match status" value="1"/>
</dbReference>
<dbReference type="GO" id="GO:0015935">
    <property type="term" value="C:small ribosomal subunit"/>
    <property type="evidence" value="ECO:0007669"/>
    <property type="project" value="TreeGrafter"/>
</dbReference>
<keyword evidence="4 9" id="KW-0694">RNA-binding</keyword>
<comment type="similarity">
    <text evidence="2 9">Belongs to the universal ribosomal protein uS14 family.</text>
</comment>
<keyword evidence="6 9" id="KW-0687">Ribonucleoprotein</keyword>
<evidence type="ECO:0000313" key="11">
    <source>
        <dbReference type="Proteomes" id="UP000054537"/>
    </source>
</evidence>
<accession>A0A0A6UTR1</accession>
<dbReference type="PANTHER" id="PTHR19836">
    <property type="entry name" value="30S RIBOSOMAL PROTEIN S14"/>
    <property type="match status" value="1"/>
</dbReference>
<dbReference type="STRING" id="1869.MB27_08470"/>
<evidence type="ECO:0000256" key="9">
    <source>
        <dbReference type="HAMAP-Rule" id="MF_00537"/>
    </source>
</evidence>
<dbReference type="InterPro" id="IPR023036">
    <property type="entry name" value="Ribosomal_uS14_bac/plastid"/>
</dbReference>
<dbReference type="InterPro" id="IPR001209">
    <property type="entry name" value="Ribosomal_uS14"/>
</dbReference>
<keyword evidence="3 9" id="KW-0699">rRNA-binding</keyword>
<dbReference type="GO" id="GO:0003735">
    <property type="term" value="F:structural constituent of ribosome"/>
    <property type="evidence" value="ECO:0007669"/>
    <property type="project" value="InterPro"/>
</dbReference>